<keyword evidence="4" id="KW-1185">Reference proteome</keyword>
<feature type="region of interest" description="Disordered" evidence="2">
    <location>
        <begin position="43"/>
        <end position="73"/>
    </location>
</feature>
<dbReference type="PANTHER" id="PTHR15434">
    <property type="entry name" value="HEAT SHOCK FACTOR 2-BINDING PROTEIN"/>
    <property type="match status" value="1"/>
</dbReference>
<name>A0A8C7AN88_NEOVI</name>
<sequence length="377" mass="42036">MFGENKRGHRKCDVVRAHRCGQGLGETHEGHPWQLEDWGARTAPRAAGTQEGRSLTQKAEAAGRSAGTAQRRSECPSRSLTLSLWTLSLSQLKRRLKAWETAYSWSLERKEQEVEHLRTDCAHFRARLEAVQADSLREKKEKLALRQQLNEARQQLLQQAEYCTEMGAAACTLLWGVSSSEDVVKAILGGEKALKFFSITGQTMESFVKSLDGDVKEPDSDENQFVFALAGIVTNVAAIACGREFLVNSSRTLLDTVLQLLGDLRPGQCTKLKVLLLMSLYNVSINLKGLKYISESPGFIPLLWWLLSDPDTEVCLHALRLVQSVVLEPEVFAKSASELRSSLPLQRIVAMAKSRNPHLQTVAQELLEDLRALERDA</sequence>
<evidence type="ECO:0000256" key="2">
    <source>
        <dbReference type="SAM" id="MobiDB-lite"/>
    </source>
</evidence>
<dbReference type="PANTHER" id="PTHR15434:SF2">
    <property type="entry name" value="HEAT SHOCK FACTOR 2-BINDING PROTEIN"/>
    <property type="match status" value="1"/>
</dbReference>
<organism evidence="3 4">
    <name type="scientific">Neovison vison</name>
    <name type="common">American mink</name>
    <name type="synonym">Mustela vison</name>
    <dbReference type="NCBI Taxonomy" id="452646"/>
    <lineage>
        <taxon>Eukaryota</taxon>
        <taxon>Metazoa</taxon>
        <taxon>Chordata</taxon>
        <taxon>Craniata</taxon>
        <taxon>Vertebrata</taxon>
        <taxon>Euteleostomi</taxon>
        <taxon>Mammalia</taxon>
        <taxon>Eutheria</taxon>
        <taxon>Laurasiatheria</taxon>
        <taxon>Carnivora</taxon>
        <taxon>Caniformia</taxon>
        <taxon>Musteloidea</taxon>
        <taxon>Mustelidae</taxon>
        <taxon>Mustelinae</taxon>
        <taxon>Neogale</taxon>
    </lineage>
</organism>
<reference evidence="3" key="2">
    <citation type="submission" date="2025-09" db="UniProtKB">
        <authorList>
            <consortium name="Ensembl"/>
        </authorList>
    </citation>
    <scope>IDENTIFICATION</scope>
</reference>
<proteinExistence type="predicted"/>
<dbReference type="Ensembl" id="ENSNVIT00000010170.1">
    <property type="protein sequence ID" value="ENSNVIP00000008693.1"/>
    <property type="gene ID" value="ENSNVIG00000006866.1"/>
</dbReference>
<reference evidence="3" key="1">
    <citation type="submission" date="2025-08" db="UniProtKB">
        <authorList>
            <consortium name="Ensembl"/>
        </authorList>
    </citation>
    <scope>IDENTIFICATION</scope>
</reference>
<evidence type="ECO:0000313" key="3">
    <source>
        <dbReference type="Ensembl" id="ENSNVIP00000008693.1"/>
    </source>
</evidence>
<dbReference type="Gene3D" id="1.25.10.10">
    <property type="entry name" value="Leucine-rich Repeat Variant"/>
    <property type="match status" value="1"/>
</dbReference>
<dbReference type="AlphaFoldDB" id="A0A8C7AN88"/>
<evidence type="ECO:0000256" key="1">
    <source>
        <dbReference type="SAM" id="Coils"/>
    </source>
</evidence>
<dbReference type="Proteomes" id="UP000694425">
    <property type="component" value="Unplaced"/>
</dbReference>
<evidence type="ECO:0000313" key="4">
    <source>
        <dbReference type="Proteomes" id="UP000694425"/>
    </source>
</evidence>
<feature type="coiled-coil region" evidence="1">
    <location>
        <begin position="107"/>
        <end position="159"/>
    </location>
</feature>
<dbReference type="GeneTree" id="ENSGT00390000008490"/>
<protein>
    <submittedName>
        <fullName evidence="3">Heat shock transcription factor 2 binding protein</fullName>
    </submittedName>
</protein>
<dbReference type="GO" id="GO:0005829">
    <property type="term" value="C:cytosol"/>
    <property type="evidence" value="ECO:0007669"/>
    <property type="project" value="TreeGrafter"/>
</dbReference>
<dbReference type="SUPFAM" id="SSF48371">
    <property type="entry name" value="ARM repeat"/>
    <property type="match status" value="1"/>
</dbReference>
<accession>A0A8C7AN88</accession>
<dbReference type="InterPro" id="IPR011989">
    <property type="entry name" value="ARM-like"/>
</dbReference>
<dbReference type="InterPro" id="IPR016024">
    <property type="entry name" value="ARM-type_fold"/>
</dbReference>
<keyword evidence="1" id="KW-0175">Coiled coil</keyword>
<dbReference type="InterPro" id="IPR039584">
    <property type="entry name" value="HSF2BP"/>
</dbReference>